<feature type="domain" description="GDP/GTP exchange factor Sec2 N-terminal" evidence="3">
    <location>
        <begin position="349"/>
        <end position="415"/>
    </location>
</feature>
<proteinExistence type="predicted"/>
<dbReference type="InterPro" id="IPR009449">
    <property type="entry name" value="Sec2_N"/>
</dbReference>
<evidence type="ECO:0000256" key="1">
    <source>
        <dbReference type="ARBA" id="ARBA00023054"/>
    </source>
</evidence>
<gene>
    <name evidence="4" type="ORF">CcaverHIS019_0503900</name>
</gene>
<evidence type="ECO:0000259" key="3">
    <source>
        <dbReference type="Pfam" id="PF06428"/>
    </source>
</evidence>
<feature type="region of interest" description="Disordered" evidence="2">
    <location>
        <begin position="1"/>
        <end position="29"/>
    </location>
</feature>
<dbReference type="GO" id="GO:0005085">
    <property type="term" value="F:guanyl-nucleotide exchange factor activity"/>
    <property type="evidence" value="ECO:0007669"/>
    <property type="project" value="InterPro"/>
</dbReference>
<dbReference type="GO" id="GO:0070319">
    <property type="term" value="C:Golgi to plasma membrane transport vesicle"/>
    <property type="evidence" value="ECO:0007669"/>
    <property type="project" value="TreeGrafter"/>
</dbReference>
<dbReference type="PANTHER" id="PTHR14430:SF0">
    <property type="entry name" value="SEC2P DOMAIN-CONTAINING PROTEIN"/>
    <property type="match status" value="1"/>
</dbReference>
<organism evidence="4 5">
    <name type="scientific">Cutaneotrichosporon cavernicola</name>
    <dbReference type="NCBI Taxonomy" id="279322"/>
    <lineage>
        <taxon>Eukaryota</taxon>
        <taxon>Fungi</taxon>
        <taxon>Dikarya</taxon>
        <taxon>Basidiomycota</taxon>
        <taxon>Agaricomycotina</taxon>
        <taxon>Tremellomycetes</taxon>
        <taxon>Trichosporonales</taxon>
        <taxon>Trichosporonaceae</taxon>
        <taxon>Cutaneotrichosporon</taxon>
    </lineage>
</organism>
<dbReference type="Proteomes" id="UP001233271">
    <property type="component" value="Chromosome 5"/>
</dbReference>
<evidence type="ECO:0000313" key="5">
    <source>
        <dbReference type="Proteomes" id="UP001233271"/>
    </source>
</evidence>
<evidence type="ECO:0000313" key="4">
    <source>
        <dbReference type="EMBL" id="BEI92762.1"/>
    </source>
</evidence>
<accession>A0AA48QX07</accession>
<dbReference type="SUPFAM" id="SSF144284">
    <property type="entry name" value="Sec2 N-terminal region"/>
    <property type="match status" value="1"/>
</dbReference>
<dbReference type="InterPro" id="IPR040351">
    <property type="entry name" value="RAB3IL/RAB3IP/Sec2"/>
</dbReference>
<feature type="compositionally biased region" description="Basic and acidic residues" evidence="2">
    <location>
        <begin position="191"/>
        <end position="208"/>
    </location>
</feature>
<dbReference type="EMBL" id="AP028216">
    <property type="protein sequence ID" value="BEI92762.1"/>
    <property type="molecule type" value="Genomic_DNA"/>
</dbReference>
<protein>
    <recommendedName>
        <fullName evidence="3">GDP/GTP exchange factor Sec2 N-terminal domain-containing protein</fullName>
    </recommendedName>
</protein>
<keyword evidence="5" id="KW-1185">Reference proteome</keyword>
<feature type="compositionally biased region" description="Acidic residues" evidence="2">
    <location>
        <begin position="177"/>
        <end position="190"/>
    </location>
</feature>
<sequence>MSTSSPSVTSSPTAPVAHAASHTHTDTVSGPVLCPFCDKELPADIISRPGIPLAANGFASSAEMSTSALMSSEGDADQADTLASKAAISDDDIRRWSSIVGVTISAPPKLAPLAQPAVSELAKPVPLLPPPPPARASPKPTKSRFGFFSKSKANTDDDDSGSDGIISGYAKLGGPGSDDEGDNDYASDEEITFKPRPRDDTQSEKAASRPETPALAPPLVLKETTGVGDAELKSVLREVLSRVQALSQSHAELQTSHTTLLTSLKIARSNLIMAEANTEMLEAELRRAKATAANAARTSTPLARSSGDVTRPSIETRGSGSGKTWFGRAKPSSPTEATMRISGEGLRSSESDELKKLRDRLASQSDELEVLKKGKKDIEAELEGLSQALFEEANKMVADERKKRAELEDTLHEVKGERAALRETVKVLGGRIQTPPPIATPQEMAYESPSLDKHYAALRRSIHHVVDSPTPAMSEPGTPPDAEESGVEHNEFKSAPSSPEINIPGAFTTVAPASLETEPNPWATTPPVAG</sequence>
<dbReference type="GeneID" id="85496632"/>
<reference evidence="4" key="1">
    <citation type="journal article" date="2023" name="BMC Genomics">
        <title>Chromosome-level genome assemblies of Cutaneotrichosporon spp. (Trichosporonales, Basidiomycota) reveal imbalanced evolution between nucleotide sequences and chromosome synteny.</title>
        <authorList>
            <person name="Kobayashi Y."/>
            <person name="Kayamori A."/>
            <person name="Aoki K."/>
            <person name="Shiwa Y."/>
            <person name="Matsutani M."/>
            <person name="Fujita N."/>
            <person name="Sugita T."/>
            <person name="Iwasaki W."/>
            <person name="Tanaka N."/>
            <person name="Takashima M."/>
        </authorList>
    </citation>
    <scope>NUCLEOTIDE SEQUENCE</scope>
    <source>
        <strain evidence="4">HIS019</strain>
    </source>
</reference>
<name>A0AA48QX07_9TREE</name>
<keyword evidence="1" id="KW-0175">Coiled coil</keyword>
<evidence type="ECO:0000256" key="2">
    <source>
        <dbReference type="SAM" id="MobiDB-lite"/>
    </source>
</evidence>
<dbReference type="GO" id="GO:0051286">
    <property type="term" value="C:cell tip"/>
    <property type="evidence" value="ECO:0007669"/>
    <property type="project" value="TreeGrafter"/>
</dbReference>
<dbReference type="PANTHER" id="PTHR14430">
    <property type="entry name" value="RABIN3-RELATED"/>
    <property type="match status" value="1"/>
</dbReference>
<dbReference type="KEGG" id="ccac:CcaHIS019_0503900"/>
<feature type="region of interest" description="Disordered" evidence="2">
    <location>
        <begin position="292"/>
        <end position="352"/>
    </location>
</feature>
<feature type="compositionally biased region" description="Pro residues" evidence="2">
    <location>
        <begin position="126"/>
        <end position="135"/>
    </location>
</feature>
<dbReference type="GO" id="GO:0006887">
    <property type="term" value="P:exocytosis"/>
    <property type="evidence" value="ECO:0007669"/>
    <property type="project" value="TreeGrafter"/>
</dbReference>
<feature type="compositionally biased region" description="Low complexity" evidence="2">
    <location>
        <begin position="1"/>
        <end position="17"/>
    </location>
</feature>
<dbReference type="Gene3D" id="1.20.5.4880">
    <property type="match status" value="1"/>
</dbReference>
<feature type="region of interest" description="Disordered" evidence="2">
    <location>
        <begin position="466"/>
        <end position="530"/>
    </location>
</feature>
<dbReference type="RefSeq" id="XP_060458027.1">
    <property type="nucleotide sequence ID" value="XM_060601543.1"/>
</dbReference>
<dbReference type="AlphaFoldDB" id="A0AA48QX07"/>
<dbReference type="Pfam" id="PF06428">
    <property type="entry name" value="Sec2p"/>
    <property type="match status" value="1"/>
</dbReference>
<feature type="region of interest" description="Disordered" evidence="2">
    <location>
        <begin position="124"/>
        <end position="222"/>
    </location>
</feature>